<feature type="non-terminal residue" evidence="2">
    <location>
        <position position="1"/>
    </location>
</feature>
<accession>A0A8T1S1F8</accession>
<sequence>AVNTFIHDPVYNIISICSGKGKQIIGGLYESNDLFSITQCIFDPKPMSVSYIGREKKMKIIVGCWSGYPVYYLEQI</sequence>
<protein>
    <submittedName>
        <fullName evidence="2">Angiogenin, ribonuclease A family, member 2</fullName>
    </submittedName>
</protein>
<dbReference type="Gene3D" id="3.10.130.10">
    <property type="entry name" value="Ribonuclease A-like domain"/>
    <property type="match status" value="1"/>
</dbReference>
<name>A0A8T1S1F8_CHESE</name>
<gene>
    <name evidence="2" type="primary">Ang2</name>
    <name evidence="2" type="ORF">G0U57_002228</name>
</gene>
<dbReference type="EMBL" id="JAHGAV010001273">
    <property type="protein sequence ID" value="KAG6922505.1"/>
    <property type="molecule type" value="Genomic_DNA"/>
</dbReference>
<feature type="domain" description="Ribonuclease A-domain" evidence="1">
    <location>
        <begin position="2"/>
        <end position="70"/>
    </location>
</feature>
<dbReference type="Pfam" id="PF00074">
    <property type="entry name" value="RnaseA"/>
    <property type="match status" value="1"/>
</dbReference>
<dbReference type="SUPFAM" id="SSF54076">
    <property type="entry name" value="RNase A-like"/>
    <property type="match status" value="1"/>
</dbReference>
<reference evidence="2 3" key="1">
    <citation type="journal article" date="2020" name="G3 (Bethesda)">
        <title>Draft Genome of the Common Snapping Turtle, Chelydra serpentina, a Model for Phenotypic Plasticity in Reptiles.</title>
        <authorList>
            <person name="Das D."/>
            <person name="Singh S.K."/>
            <person name="Bierstedt J."/>
            <person name="Erickson A."/>
            <person name="Galli G.L.J."/>
            <person name="Crossley D.A. 2nd"/>
            <person name="Rhen T."/>
        </authorList>
    </citation>
    <scope>NUCLEOTIDE SEQUENCE [LARGE SCALE GENOMIC DNA]</scope>
    <source>
        <strain evidence="2">KW</strain>
    </source>
</reference>
<organism evidence="2 3">
    <name type="scientific">Chelydra serpentina</name>
    <name type="common">Snapping turtle</name>
    <name type="synonym">Testudo serpentina</name>
    <dbReference type="NCBI Taxonomy" id="8475"/>
    <lineage>
        <taxon>Eukaryota</taxon>
        <taxon>Metazoa</taxon>
        <taxon>Chordata</taxon>
        <taxon>Craniata</taxon>
        <taxon>Vertebrata</taxon>
        <taxon>Euteleostomi</taxon>
        <taxon>Archelosauria</taxon>
        <taxon>Testudinata</taxon>
        <taxon>Testudines</taxon>
        <taxon>Cryptodira</taxon>
        <taxon>Durocryptodira</taxon>
        <taxon>Americhelydia</taxon>
        <taxon>Chelydroidea</taxon>
        <taxon>Chelydridae</taxon>
        <taxon>Chelydra</taxon>
    </lineage>
</organism>
<keyword evidence="3" id="KW-1185">Reference proteome</keyword>
<comment type="caution">
    <text evidence="2">The sequence shown here is derived from an EMBL/GenBank/DDBJ whole genome shotgun (WGS) entry which is preliminary data.</text>
</comment>
<evidence type="ECO:0000313" key="2">
    <source>
        <dbReference type="EMBL" id="KAG6922505.1"/>
    </source>
</evidence>
<evidence type="ECO:0000313" key="3">
    <source>
        <dbReference type="Proteomes" id="UP000765507"/>
    </source>
</evidence>
<proteinExistence type="predicted"/>
<evidence type="ECO:0000259" key="1">
    <source>
        <dbReference type="Pfam" id="PF00074"/>
    </source>
</evidence>
<dbReference type="InterPro" id="IPR023412">
    <property type="entry name" value="RNaseA_domain"/>
</dbReference>
<dbReference type="OrthoDB" id="8573660at2759"/>
<dbReference type="InterPro" id="IPR036816">
    <property type="entry name" value="RNaseA-like_dom_sf"/>
</dbReference>
<dbReference type="Proteomes" id="UP000765507">
    <property type="component" value="Unassembled WGS sequence"/>
</dbReference>
<dbReference type="AlphaFoldDB" id="A0A8T1S1F8"/>